<keyword evidence="3" id="KW-1185">Reference proteome</keyword>
<evidence type="ECO:0008006" key="4">
    <source>
        <dbReference type="Google" id="ProtNLM"/>
    </source>
</evidence>
<reference evidence="3" key="1">
    <citation type="journal article" date="2019" name="Microbiol. Resour. Announc.">
        <title>Complete Genome Sequence of Halomonas olivaria, a Moderately Halophilic Bacterium Isolated from Olive Processing Effluents, Obtained by Nanopore Sequencing.</title>
        <authorList>
            <person name="Nagata S."/>
            <person name="Ii K.M."/>
            <person name="Tsukimi T."/>
            <person name="Miura M.C."/>
            <person name="Galipon J."/>
            <person name="Arakawa K."/>
        </authorList>
    </citation>
    <scope>NUCLEOTIDE SEQUENCE [LARGE SCALE GENOMIC DNA]</scope>
    <source>
        <strain evidence="3">TYRC17</strain>
    </source>
</reference>
<dbReference type="EMBL" id="AP019416">
    <property type="protein sequence ID" value="BBI48543.1"/>
    <property type="molecule type" value="Genomic_DNA"/>
</dbReference>
<organism evidence="2 3">
    <name type="scientific">Vreelandella olivaria</name>
    <dbReference type="NCBI Taxonomy" id="390919"/>
    <lineage>
        <taxon>Bacteria</taxon>
        <taxon>Pseudomonadati</taxon>
        <taxon>Pseudomonadota</taxon>
        <taxon>Gammaproteobacteria</taxon>
        <taxon>Oceanospirillales</taxon>
        <taxon>Halomonadaceae</taxon>
        <taxon>Vreelandella</taxon>
    </lineage>
</organism>
<evidence type="ECO:0000313" key="2">
    <source>
        <dbReference type="EMBL" id="BBI48543.1"/>
    </source>
</evidence>
<evidence type="ECO:0000256" key="1">
    <source>
        <dbReference type="SAM" id="Phobius"/>
    </source>
</evidence>
<protein>
    <recommendedName>
        <fullName evidence="4">ATP synthase F0 subunit 8</fullName>
    </recommendedName>
</protein>
<dbReference type="Proteomes" id="UP000289555">
    <property type="component" value="Chromosome"/>
</dbReference>
<sequence>MESFDRMFTSALKDFDAGLQQAIYYSIFIDIVLLISLGIFVWCCCVYVINYKRLVDESVRVKKSEKFSS</sequence>
<name>A0ABM7GDL6_9GAMM</name>
<keyword evidence="1" id="KW-0472">Membrane</keyword>
<keyword evidence="1" id="KW-1133">Transmembrane helix</keyword>
<gene>
    <name evidence="2" type="ORF">HORIV_09640</name>
</gene>
<feature type="transmembrane region" description="Helical" evidence="1">
    <location>
        <begin position="22"/>
        <end position="49"/>
    </location>
</feature>
<proteinExistence type="predicted"/>
<accession>A0ABM7GDL6</accession>
<keyword evidence="1" id="KW-0812">Transmembrane</keyword>
<evidence type="ECO:0000313" key="3">
    <source>
        <dbReference type="Proteomes" id="UP000289555"/>
    </source>
</evidence>